<protein>
    <submittedName>
        <fullName evidence="12">Sialomucin core protein 24-like</fullName>
    </submittedName>
</protein>
<feature type="signal peptide" evidence="10">
    <location>
        <begin position="1"/>
        <end position="22"/>
    </location>
</feature>
<feature type="compositionally biased region" description="Low complexity" evidence="8">
    <location>
        <begin position="132"/>
        <end position="142"/>
    </location>
</feature>
<keyword evidence="3 9" id="KW-0812">Transmembrane</keyword>
<sequence length="191" mass="20103">MDRSTVALVLILFVFHVSSIIAQDDPPLCSEYTNCQECNDNLLCVWGACSGPDSEGSDGCVGKTDEPGNCTEDAIFEEGVCDELNDTTTAPENESDTTSSPDKTTPPPEVPTTPGPTTFPIEQTTNEMENPTTVESDGTTEGTEGGFLPSTGASFSAASFVGGIILCGGVILIAFIGCKFYQSRSKNYTTL</sequence>
<feature type="region of interest" description="Disordered" evidence="8">
    <location>
        <begin position="85"/>
        <end position="147"/>
    </location>
</feature>
<dbReference type="GeneID" id="100378759"/>
<organism evidence="11 12">
    <name type="scientific">Saccoglossus kowalevskii</name>
    <name type="common">Acorn worm</name>
    <dbReference type="NCBI Taxonomy" id="10224"/>
    <lineage>
        <taxon>Eukaryota</taxon>
        <taxon>Metazoa</taxon>
        <taxon>Hemichordata</taxon>
        <taxon>Enteropneusta</taxon>
        <taxon>Harrimaniidae</taxon>
        <taxon>Saccoglossus</taxon>
    </lineage>
</organism>
<comment type="subcellular location">
    <subcellularLocation>
        <location evidence="1">Membrane</location>
        <topology evidence="1">Single-pass type I membrane protein</topology>
    </subcellularLocation>
</comment>
<proteinExistence type="inferred from homology"/>
<keyword evidence="4 10" id="KW-0732">Signal</keyword>
<feature type="compositionally biased region" description="Pro residues" evidence="8">
    <location>
        <begin position="104"/>
        <end position="114"/>
    </location>
</feature>
<keyword evidence="7" id="KW-0325">Glycoprotein</keyword>
<dbReference type="InterPro" id="IPR007947">
    <property type="entry name" value="CD164_MGC24"/>
</dbReference>
<evidence type="ECO:0000256" key="4">
    <source>
        <dbReference type="ARBA" id="ARBA00022729"/>
    </source>
</evidence>
<dbReference type="RefSeq" id="XP_002733467.1">
    <property type="nucleotide sequence ID" value="XM_002733421.2"/>
</dbReference>
<evidence type="ECO:0000313" key="11">
    <source>
        <dbReference type="Proteomes" id="UP000694865"/>
    </source>
</evidence>
<keyword evidence="5 9" id="KW-1133">Transmembrane helix</keyword>
<gene>
    <name evidence="12" type="primary">LOC100378759</name>
</gene>
<evidence type="ECO:0000256" key="6">
    <source>
        <dbReference type="ARBA" id="ARBA00023136"/>
    </source>
</evidence>
<keyword evidence="6 9" id="KW-0472">Membrane</keyword>
<dbReference type="PANTHER" id="PTHR11337:SF8">
    <property type="entry name" value="VISGUN, ISOFORM E"/>
    <property type="match status" value="1"/>
</dbReference>
<evidence type="ECO:0000256" key="3">
    <source>
        <dbReference type="ARBA" id="ARBA00022692"/>
    </source>
</evidence>
<feature type="compositionally biased region" description="Polar residues" evidence="8">
    <location>
        <begin position="121"/>
        <end position="131"/>
    </location>
</feature>
<evidence type="ECO:0000256" key="8">
    <source>
        <dbReference type="SAM" id="MobiDB-lite"/>
    </source>
</evidence>
<keyword evidence="11" id="KW-1185">Reference proteome</keyword>
<dbReference type="Pfam" id="PF05283">
    <property type="entry name" value="MGC-24"/>
    <property type="match status" value="1"/>
</dbReference>
<dbReference type="Proteomes" id="UP000694865">
    <property type="component" value="Unplaced"/>
</dbReference>
<feature type="transmembrane region" description="Helical" evidence="9">
    <location>
        <begin position="157"/>
        <end position="178"/>
    </location>
</feature>
<evidence type="ECO:0000256" key="2">
    <source>
        <dbReference type="ARBA" id="ARBA00005341"/>
    </source>
</evidence>
<evidence type="ECO:0000256" key="10">
    <source>
        <dbReference type="SAM" id="SignalP"/>
    </source>
</evidence>
<evidence type="ECO:0000256" key="9">
    <source>
        <dbReference type="SAM" id="Phobius"/>
    </source>
</evidence>
<evidence type="ECO:0000256" key="1">
    <source>
        <dbReference type="ARBA" id="ARBA00004479"/>
    </source>
</evidence>
<reference evidence="12" key="1">
    <citation type="submission" date="2025-08" db="UniProtKB">
        <authorList>
            <consortium name="RefSeq"/>
        </authorList>
    </citation>
    <scope>IDENTIFICATION</scope>
    <source>
        <tissue evidence="12">Testes</tissue>
    </source>
</reference>
<dbReference type="PANTHER" id="PTHR11337">
    <property type="entry name" value="MUCIN/PORIMIN"/>
    <property type="match status" value="1"/>
</dbReference>
<evidence type="ECO:0000256" key="7">
    <source>
        <dbReference type="ARBA" id="ARBA00023180"/>
    </source>
</evidence>
<accession>A0ABM0GMY0</accession>
<name>A0ABM0GMY0_SACKO</name>
<evidence type="ECO:0000313" key="12">
    <source>
        <dbReference type="RefSeq" id="XP_002733467.1"/>
    </source>
</evidence>
<evidence type="ECO:0000256" key="5">
    <source>
        <dbReference type="ARBA" id="ARBA00022989"/>
    </source>
</evidence>
<feature type="chain" id="PRO_5047119320" evidence="10">
    <location>
        <begin position="23"/>
        <end position="191"/>
    </location>
</feature>
<comment type="similarity">
    <text evidence="2">Belongs to the CD164 family.</text>
</comment>